<proteinExistence type="inferred from homology"/>
<dbReference type="Proteomes" id="UP000182146">
    <property type="component" value="Unassembled WGS sequence"/>
</dbReference>
<dbReference type="PANTHER" id="PTHR48069:SF3">
    <property type="entry name" value="DIHYDROFOLATE REDUCTASE"/>
    <property type="match status" value="1"/>
</dbReference>
<organism evidence="11 12">
    <name type="scientific">Geoalkalibacter ferrihydriticus</name>
    <dbReference type="NCBI Taxonomy" id="392333"/>
    <lineage>
        <taxon>Bacteria</taxon>
        <taxon>Pseudomonadati</taxon>
        <taxon>Thermodesulfobacteriota</taxon>
        <taxon>Desulfuromonadia</taxon>
        <taxon>Desulfuromonadales</taxon>
        <taxon>Geoalkalibacteraceae</taxon>
        <taxon>Geoalkalibacter</taxon>
    </lineage>
</organism>
<dbReference type="GO" id="GO:0006730">
    <property type="term" value="P:one-carbon metabolic process"/>
    <property type="evidence" value="ECO:0007669"/>
    <property type="project" value="UniProtKB-KW"/>
</dbReference>
<dbReference type="PIRSF" id="PIRSF000194">
    <property type="entry name" value="DHFR"/>
    <property type="match status" value="1"/>
</dbReference>
<protein>
    <recommendedName>
        <fullName evidence="3 8">Dihydrofolate reductase</fullName>
        <ecNumber evidence="3 8">1.5.1.3</ecNumber>
    </recommendedName>
</protein>
<dbReference type="PANTHER" id="PTHR48069">
    <property type="entry name" value="DIHYDROFOLATE REDUCTASE"/>
    <property type="match status" value="1"/>
</dbReference>
<evidence type="ECO:0000256" key="9">
    <source>
        <dbReference type="RuleBase" id="RU004474"/>
    </source>
</evidence>
<dbReference type="PRINTS" id="PR00070">
    <property type="entry name" value="DHFR"/>
</dbReference>
<dbReference type="GO" id="GO:0046654">
    <property type="term" value="P:tetrahydrofolate biosynthetic process"/>
    <property type="evidence" value="ECO:0007669"/>
    <property type="project" value="UniProtKB-UniPathway"/>
</dbReference>
<dbReference type="InterPro" id="IPR024072">
    <property type="entry name" value="DHFR-like_dom_sf"/>
</dbReference>
<comment type="pathway">
    <text evidence="1 8">Cofactor biosynthesis; tetrahydrofolate biosynthesis; 5,6,7,8-tetrahydrofolate from 7,8-dihydrofolate: step 1/1.</text>
</comment>
<dbReference type="PROSITE" id="PS00075">
    <property type="entry name" value="DHFR_1"/>
    <property type="match status" value="1"/>
</dbReference>
<dbReference type="STRING" id="392333.SAMN05660860_03059"/>
<evidence type="ECO:0000256" key="8">
    <source>
        <dbReference type="PIRNR" id="PIRNR000194"/>
    </source>
</evidence>
<dbReference type="AlphaFoldDB" id="A0A1G9VKF2"/>
<accession>A0A1G9VKF2</accession>
<keyword evidence="4 8" id="KW-0554">One-carbon metabolism</keyword>
<comment type="catalytic activity">
    <reaction evidence="8">
        <text>(6S)-5,6,7,8-tetrahydrofolate + NADP(+) = 7,8-dihydrofolate + NADPH + H(+)</text>
        <dbReference type="Rhea" id="RHEA:15009"/>
        <dbReference type="ChEBI" id="CHEBI:15378"/>
        <dbReference type="ChEBI" id="CHEBI:57451"/>
        <dbReference type="ChEBI" id="CHEBI:57453"/>
        <dbReference type="ChEBI" id="CHEBI:57783"/>
        <dbReference type="ChEBI" id="CHEBI:58349"/>
        <dbReference type="EC" id="1.5.1.3"/>
    </reaction>
</comment>
<evidence type="ECO:0000256" key="2">
    <source>
        <dbReference type="ARBA" id="ARBA00009539"/>
    </source>
</evidence>
<keyword evidence="5 8" id="KW-0521">NADP</keyword>
<dbReference type="EC" id="1.5.1.3" evidence="3 8"/>
<reference evidence="11 12" key="1">
    <citation type="submission" date="2016-10" db="EMBL/GenBank/DDBJ databases">
        <authorList>
            <person name="de Groot N.N."/>
        </authorList>
    </citation>
    <scope>NUCLEOTIDE SEQUENCE [LARGE SCALE GENOMIC DNA]</scope>
    <source>
        <strain evidence="11 12">DSM 17813</strain>
    </source>
</reference>
<sequence>MDSPQPAQAGEKIIIAAVGENGVIGRDGNLPWDVAADRRLFRRLTLAHTVIMGRHTFASLGGPLDERLNLVVSRSLDSRPGITVCRGFSAALAQAEGAGRGIFFIGGAEIYRRALAVADRMILSRIPGKFSGDTFFPPFSSSDWRLVSEQDQGDFILQVYLAIRQPKS</sequence>
<dbReference type="InterPro" id="IPR001796">
    <property type="entry name" value="DHFR_dom"/>
</dbReference>
<gene>
    <name evidence="11" type="ORF">SAMN05660860_03059</name>
</gene>
<dbReference type="Gene3D" id="3.40.430.10">
    <property type="entry name" value="Dihydrofolate Reductase, subunit A"/>
    <property type="match status" value="1"/>
</dbReference>
<evidence type="ECO:0000313" key="12">
    <source>
        <dbReference type="Proteomes" id="UP000182146"/>
    </source>
</evidence>
<dbReference type="InterPro" id="IPR017925">
    <property type="entry name" value="DHFR_CS"/>
</dbReference>
<dbReference type="GO" id="GO:0050661">
    <property type="term" value="F:NADP binding"/>
    <property type="evidence" value="ECO:0007669"/>
    <property type="project" value="InterPro"/>
</dbReference>
<evidence type="ECO:0000256" key="4">
    <source>
        <dbReference type="ARBA" id="ARBA00022563"/>
    </source>
</evidence>
<dbReference type="GO" id="GO:0046452">
    <property type="term" value="P:dihydrofolate metabolic process"/>
    <property type="evidence" value="ECO:0007669"/>
    <property type="project" value="TreeGrafter"/>
</dbReference>
<feature type="domain" description="DHFR" evidence="10">
    <location>
        <begin position="11"/>
        <end position="168"/>
    </location>
</feature>
<evidence type="ECO:0000313" key="11">
    <source>
        <dbReference type="EMBL" id="SDM72649.1"/>
    </source>
</evidence>
<name>A0A1G9VKF2_9BACT</name>
<evidence type="ECO:0000259" key="10">
    <source>
        <dbReference type="PROSITE" id="PS51330"/>
    </source>
</evidence>
<dbReference type="SUPFAM" id="SSF53597">
    <property type="entry name" value="Dihydrofolate reductase-like"/>
    <property type="match status" value="1"/>
</dbReference>
<evidence type="ECO:0000256" key="7">
    <source>
        <dbReference type="ARBA" id="ARBA00025067"/>
    </source>
</evidence>
<dbReference type="GO" id="GO:0004146">
    <property type="term" value="F:dihydrofolate reductase activity"/>
    <property type="evidence" value="ECO:0007669"/>
    <property type="project" value="UniProtKB-EC"/>
</dbReference>
<dbReference type="RefSeq" id="WP_052446479.1">
    <property type="nucleotide sequence ID" value="NZ_FNGU01000009.1"/>
</dbReference>
<dbReference type="EMBL" id="FNGU01000009">
    <property type="protein sequence ID" value="SDM72649.1"/>
    <property type="molecule type" value="Genomic_DNA"/>
</dbReference>
<dbReference type="PROSITE" id="PS51330">
    <property type="entry name" value="DHFR_2"/>
    <property type="match status" value="1"/>
</dbReference>
<dbReference type="GO" id="GO:0005829">
    <property type="term" value="C:cytosol"/>
    <property type="evidence" value="ECO:0007669"/>
    <property type="project" value="TreeGrafter"/>
</dbReference>
<evidence type="ECO:0000256" key="6">
    <source>
        <dbReference type="ARBA" id="ARBA00023002"/>
    </source>
</evidence>
<evidence type="ECO:0000256" key="5">
    <source>
        <dbReference type="ARBA" id="ARBA00022857"/>
    </source>
</evidence>
<evidence type="ECO:0000256" key="1">
    <source>
        <dbReference type="ARBA" id="ARBA00004903"/>
    </source>
</evidence>
<dbReference type="OrthoDB" id="9804315at2"/>
<dbReference type="CDD" id="cd00209">
    <property type="entry name" value="DHFR"/>
    <property type="match status" value="1"/>
</dbReference>
<comment type="function">
    <text evidence="7 8">Key enzyme in folate metabolism. Catalyzes an essential reaction for de novo glycine and purine synthesis, and for DNA precursor synthesis.</text>
</comment>
<comment type="similarity">
    <text evidence="2 8 9">Belongs to the dihydrofolate reductase family.</text>
</comment>
<evidence type="ECO:0000256" key="3">
    <source>
        <dbReference type="ARBA" id="ARBA00012856"/>
    </source>
</evidence>
<dbReference type="GO" id="GO:0046655">
    <property type="term" value="P:folic acid metabolic process"/>
    <property type="evidence" value="ECO:0007669"/>
    <property type="project" value="TreeGrafter"/>
</dbReference>
<dbReference type="InterPro" id="IPR012259">
    <property type="entry name" value="DHFR"/>
</dbReference>
<dbReference type="Pfam" id="PF00186">
    <property type="entry name" value="DHFR_1"/>
    <property type="match status" value="1"/>
</dbReference>
<dbReference type="UniPathway" id="UPA00077">
    <property type="reaction ID" value="UER00158"/>
</dbReference>
<keyword evidence="6 8" id="KW-0560">Oxidoreductase</keyword>